<accession>A0A803PK39</accession>
<dbReference type="EnsemblPlants" id="evm.model.05.1120">
    <property type="protein sequence ID" value="cds.evm.model.05.1120"/>
    <property type="gene ID" value="evm.TU.05.1120"/>
</dbReference>
<sequence>MVDTKKRINRATPHNPQTARIAVRGHTKIVERVALPHADISSGIDHENESPEPESNCEEVVLVRRKGCKPCVILSNCPLGRYDDDGYLLNRLDEPSVLGLDHVFDQSLKHEILDASSQGKIWISTGLIWDIYFKIPPPD</sequence>
<organism evidence="1 2">
    <name type="scientific">Cannabis sativa</name>
    <name type="common">Hemp</name>
    <name type="synonym">Marijuana</name>
    <dbReference type="NCBI Taxonomy" id="3483"/>
    <lineage>
        <taxon>Eukaryota</taxon>
        <taxon>Viridiplantae</taxon>
        <taxon>Streptophyta</taxon>
        <taxon>Embryophyta</taxon>
        <taxon>Tracheophyta</taxon>
        <taxon>Spermatophyta</taxon>
        <taxon>Magnoliopsida</taxon>
        <taxon>eudicotyledons</taxon>
        <taxon>Gunneridae</taxon>
        <taxon>Pentapetalae</taxon>
        <taxon>rosids</taxon>
        <taxon>fabids</taxon>
        <taxon>Rosales</taxon>
        <taxon>Cannabaceae</taxon>
        <taxon>Cannabis</taxon>
    </lineage>
</organism>
<name>A0A803PK39_CANSA</name>
<evidence type="ECO:0000313" key="1">
    <source>
        <dbReference type="EnsemblPlants" id="cds.evm.model.05.1120"/>
    </source>
</evidence>
<dbReference type="Gramene" id="evm.model.05.1120">
    <property type="protein sequence ID" value="cds.evm.model.05.1120"/>
    <property type="gene ID" value="evm.TU.05.1120"/>
</dbReference>
<protein>
    <submittedName>
        <fullName evidence="1">Uncharacterized protein</fullName>
    </submittedName>
</protein>
<proteinExistence type="predicted"/>
<dbReference type="EMBL" id="UZAU01000497">
    <property type="status" value="NOT_ANNOTATED_CDS"/>
    <property type="molecule type" value="Genomic_DNA"/>
</dbReference>
<reference evidence="1" key="2">
    <citation type="submission" date="2021-03" db="UniProtKB">
        <authorList>
            <consortium name="EnsemblPlants"/>
        </authorList>
    </citation>
    <scope>IDENTIFICATION</scope>
</reference>
<evidence type="ECO:0000313" key="2">
    <source>
        <dbReference type="Proteomes" id="UP000596661"/>
    </source>
</evidence>
<dbReference type="AlphaFoldDB" id="A0A803PK39"/>
<dbReference type="Proteomes" id="UP000596661">
    <property type="component" value="Chromosome 5"/>
</dbReference>
<keyword evidence="2" id="KW-1185">Reference proteome</keyword>
<reference evidence="1" key="1">
    <citation type="submission" date="2018-11" db="EMBL/GenBank/DDBJ databases">
        <authorList>
            <person name="Grassa J C."/>
        </authorList>
    </citation>
    <scope>NUCLEOTIDE SEQUENCE [LARGE SCALE GENOMIC DNA]</scope>
</reference>